<dbReference type="InterPro" id="IPR010982">
    <property type="entry name" value="Lambda_DNA-bd_dom_sf"/>
</dbReference>
<organism evidence="2 3">
    <name type="scientific">Parafrankia soli</name>
    <dbReference type="NCBI Taxonomy" id="2599596"/>
    <lineage>
        <taxon>Bacteria</taxon>
        <taxon>Bacillati</taxon>
        <taxon>Actinomycetota</taxon>
        <taxon>Actinomycetes</taxon>
        <taxon>Frankiales</taxon>
        <taxon>Frankiaceae</taxon>
        <taxon>Parafrankia</taxon>
    </lineage>
</organism>
<evidence type="ECO:0000313" key="2">
    <source>
        <dbReference type="EMBL" id="OHV42231.1"/>
    </source>
</evidence>
<gene>
    <name evidence="2" type="ORF">BBK14_11465</name>
</gene>
<feature type="region of interest" description="Disordered" evidence="1">
    <location>
        <begin position="110"/>
        <end position="141"/>
    </location>
</feature>
<keyword evidence="3" id="KW-1185">Reference proteome</keyword>
<dbReference type="AlphaFoldDB" id="A0A1S1R905"/>
<feature type="compositionally biased region" description="Basic and acidic residues" evidence="1">
    <location>
        <begin position="114"/>
        <end position="126"/>
    </location>
</feature>
<evidence type="ECO:0000313" key="3">
    <source>
        <dbReference type="Proteomes" id="UP000179769"/>
    </source>
</evidence>
<dbReference type="Proteomes" id="UP000179769">
    <property type="component" value="Unassembled WGS sequence"/>
</dbReference>
<feature type="region of interest" description="Disordered" evidence="1">
    <location>
        <begin position="69"/>
        <end position="95"/>
    </location>
</feature>
<sequence>MPTGHQSEDEAGSRRRLGRLIDEQREALGKSQVEVAKHGVTYQKILAGDSSVSERTLRRAFRVIGWDPTSLPGVLAGGNPRPASPDSTPAPESDPRVAFEVGGMVASGWPAMTEQERQSVRDAAERAHRRLHREDDEDNAP</sequence>
<dbReference type="EMBL" id="MAXA01000047">
    <property type="protein sequence ID" value="OHV42231.1"/>
    <property type="molecule type" value="Genomic_DNA"/>
</dbReference>
<evidence type="ECO:0000256" key="1">
    <source>
        <dbReference type="SAM" id="MobiDB-lite"/>
    </source>
</evidence>
<protein>
    <submittedName>
        <fullName evidence="2">Uncharacterized protein</fullName>
    </submittedName>
</protein>
<comment type="caution">
    <text evidence="2">The sequence shown here is derived from an EMBL/GenBank/DDBJ whole genome shotgun (WGS) entry which is preliminary data.</text>
</comment>
<dbReference type="SUPFAM" id="SSF47413">
    <property type="entry name" value="lambda repressor-like DNA-binding domains"/>
    <property type="match status" value="1"/>
</dbReference>
<name>A0A1S1R905_9ACTN</name>
<reference evidence="3" key="1">
    <citation type="submission" date="2016-07" db="EMBL/GenBank/DDBJ databases">
        <title>Frankia sp. NRRL B-16219 Genome sequencing.</title>
        <authorList>
            <person name="Ghodhbane-Gtari F."/>
            <person name="Swanson E."/>
            <person name="Gueddou A."/>
            <person name="Louati M."/>
            <person name="Nouioui I."/>
            <person name="Hezbri K."/>
            <person name="Abebe-Akele F."/>
            <person name="Simpson S."/>
            <person name="Morris K."/>
            <person name="Thomas K."/>
            <person name="Gtari M."/>
            <person name="Tisa L.S."/>
        </authorList>
    </citation>
    <scope>NUCLEOTIDE SEQUENCE [LARGE SCALE GENOMIC DNA]</scope>
    <source>
        <strain evidence="3">NRRL B-16219</strain>
    </source>
</reference>
<dbReference type="GO" id="GO:0003677">
    <property type="term" value="F:DNA binding"/>
    <property type="evidence" value="ECO:0007669"/>
    <property type="project" value="InterPro"/>
</dbReference>
<proteinExistence type="predicted"/>
<accession>A0A1S1R905</accession>
<dbReference type="CDD" id="cd00093">
    <property type="entry name" value="HTH_XRE"/>
    <property type="match status" value="1"/>
</dbReference>
<dbReference type="InterPro" id="IPR001387">
    <property type="entry name" value="Cro/C1-type_HTH"/>
</dbReference>